<protein>
    <submittedName>
        <fullName evidence="3">Uncharacterized protein</fullName>
    </submittedName>
</protein>
<feature type="compositionally biased region" description="Polar residues" evidence="1">
    <location>
        <begin position="1"/>
        <end position="15"/>
    </location>
</feature>
<sequence>MFTASPHSVFTQSHTVAPPQPDEDFGLKVVRGELIADTSELSKQVEELNNDLIKEIFIHITCKASLWLKFRDRTFKHFLFSSALEFYRSHIVDLDSFFDDIRSIEALVVDLDSAFDDIPSSYILLFEGGVFS</sequence>
<proteinExistence type="predicted"/>
<accession>A0AAD8KJZ6</accession>
<evidence type="ECO:0000256" key="1">
    <source>
        <dbReference type="SAM" id="MobiDB-lite"/>
    </source>
</evidence>
<dbReference type="Proteomes" id="UP001229421">
    <property type="component" value="Unassembled WGS sequence"/>
</dbReference>
<feature type="region of interest" description="Disordered" evidence="1">
    <location>
        <begin position="1"/>
        <end position="23"/>
    </location>
</feature>
<comment type="caution">
    <text evidence="3">The sequence shown here is derived from an EMBL/GenBank/DDBJ whole genome shotgun (WGS) entry which is preliminary data.</text>
</comment>
<evidence type="ECO:0000313" key="4">
    <source>
        <dbReference type="Proteomes" id="UP001229421"/>
    </source>
</evidence>
<dbReference type="AlphaFoldDB" id="A0AAD8KJZ6"/>
<reference evidence="3" key="1">
    <citation type="journal article" date="2023" name="bioRxiv">
        <title>Improved chromosome-level genome assembly for marigold (Tagetes erecta).</title>
        <authorList>
            <person name="Jiang F."/>
            <person name="Yuan L."/>
            <person name="Wang S."/>
            <person name="Wang H."/>
            <person name="Xu D."/>
            <person name="Wang A."/>
            <person name="Fan W."/>
        </authorList>
    </citation>
    <scope>NUCLEOTIDE SEQUENCE</scope>
    <source>
        <strain evidence="3">WSJ</strain>
        <tissue evidence="3">Leaf</tissue>
    </source>
</reference>
<gene>
    <name evidence="3" type="ORF">QVD17_18083</name>
    <name evidence="2" type="ORF">QVD17_38771</name>
</gene>
<dbReference type="EMBL" id="JAUHHV010000005">
    <property type="protein sequence ID" value="KAK1422796.1"/>
    <property type="molecule type" value="Genomic_DNA"/>
</dbReference>
<dbReference type="EMBL" id="JAUHHV010000011">
    <property type="protein sequence ID" value="KAK1407160.1"/>
    <property type="molecule type" value="Genomic_DNA"/>
</dbReference>
<evidence type="ECO:0000313" key="3">
    <source>
        <dbReference type="EMBL" id="KAK1422796.1"/>
    </source>
</evidence>
<organism evidence="3 4">
    <name type="scientific">Tagetes erecta</name>
    <name type="common">African marigold</name>
    <dbReference type="NCBI Taxonomy" id="13708"/>
    <lineage>
        <taxon>Eukaryota</taxon>
        <taxon>Viridiplantae</taxon>
        <taxon>Streptophyta</taxon>
        <taxon>Embryophyta</taxon>
        <taxon>Tracheophyta</taxon>
        <taxon>Spermatophyta</taxon>
        <taxon>Magnoliopsida</taxon>
        <taxon>eudicotyledons</taxon>
        <taxon>Gunneridae</taxon>
        <taxon>Pentapetalae</taxon>
        <taxon>asterids</taxon>
        <taxon>campanulids</taxon>
        <taxon>Asterales</taxon>
        <taxon>Asteraceae</taxon>
        <taxon>Asteroideae</taxon>
        <taxon>Heliantheae alliance</taxon>
        <taxon>Tageteae</taxon>
        <taxon>Tagetes</taxon>
    </lineage>
</organism>
<evidence type="ECO:0000313" key="2">
    <source>
        <dbReference type="EMBL" id="KAK1407160.1"/>
    </source>
</evidence>
<name>A0AAD8KJZ6_TARER</name>
<keyword evidence="4" id="KW-1185">Reference proteome</keyword>